<evidence type="ECO:0000313" key="2">
    <source>
        <dbReference type="EMBL" id="NDL68587.1"/>
    </source>
</evidence>
<dbReference type="AlphaFoldDB" id="A0A7X5HXS2"/>
<keyword evidence="3" id="KW-1185">Reference proteome</keyword>
<reference evidence="2 3" key="1">
    <citation type="submission" date="2020-01" db="EMBL/GenBank/DDBJ databases">
        <title>Anaeroalcalibacter tamaniensis gen. nov., sp. nov., moderately halophilic strictly anaerobic fermenter bacterium from mud volcano of Taman peninsula.</title>
        <authorList>
            <person name="Frolova A."/>
            <person name="Merkel A.Y."/>
            <person name="Slobodkin A.I."/>
        </authorList>
    </citation>
    <scope>NUCLEOTIDE SEQUENCE [LARGE SCALE GENOMIC DNA]</scope>
    <source>
        <strain evidence="2 3">F-3ap</strain>
    </source>
</reference>
<dbReference type="EMBL" id="JAAEEH010000047">
    <property type="protein sequence ID" value="NDL68587.1"/>
    <property type="molecule type" value="Genomic_DNA"/>
</dbReference>
<protein>
    <submittedName>
        <fullName evidence="2">Uncharacterized protein</fullName>
    </submittedName>
</protein>
<accession>A0A7X5HXS2</accession>
<dbReference type="RefSeq" id="WP_162371308.1">
    <property type="nucleotide sequence ID" value="NZ_JAAEEH010000047.1"/>
</dbReference>
<organism evidence="2 3">
    <name type="scientific">Anaerotalea alkaliphila</name>
    <dbReference type="NCBI Taxonomy" id="2662126"/>
    <lineage>
        <taxon>Bacteria</taxon>
        <taxon>Bacillati</taxon>
        <taxon>Bacillota</taxon>
        <taxon>Clostridia</taxon>
        <taxon>Eubacteriales</taxon>
        <taxon>Anaerotalea</taxon>
    </lineage>
</organism>
<name>A0A7X5HXS2_9FIRM</name>
<dbReference type="Proteomes" id="UP000461585">
    <property type="component" value="Unassembled WGS sequence"/>
</dbReference>
<evidence type="ECO:0000256" key="1">
    <source>
        <dbReference type="SAM" id="MobiDB-lite"/>
    </source>
</evidence>
<gene>
    <name evidence="2" type="ORF">GXN74_12650</name>
</gene>
<feature type="region of interest" description="Disordered" evidence="1">
    <location>
        <begin position="203"/>
        <end position="222"/>
    </location>
</feature>
<proteinExistence type="predicted"/>
<sequence>MNLDTFISCETNIFDVNDSRLKTWGNRWSSSFDWRGYDQIEMNEEELNNLVEPLNGMSYAGSDLILKPALPEFTLRIFGTEKGQETRVCFRKTILPPSQTVHGEAEALIEIFTPLIDAYVFINNKGELADEVITIGPHLISHDGKEITGTFSKAVWSSTTNPLLEFYTIGRQEALEFERGMKLAYMAIQKALYDRPTLFTKRTEPKKSKPLTNGRKRKKKKRNVVRAVKVINVNKIEMKKFVEEMNTAKRTINCPSWGVIGHWRNYKSGKRTWVQPYRKGKDRHKEGAYAPKEYRFIEGVTK</sequence>
<evidence type="ECO:0000313" key="3">
    <source>
        <dbReference type="Proteomes" id="UP000461585"/>
    </source>
</evidence>
<comment type="caution">
    <text evidence="2">The sequence shown here is derived from an EMBL/GenBank/DDBJ whole genome shotgun (WGS) entry which is preliminary data.</text>
</comment>